<dbReference type="AlphaFoldDB" id="A0A0F9IMT9"/>
<evidence type="ECO:0000313" key="1">
    <source>
        <dbReference type="EMBL" id="KKL88542.1"/>
    </source>
</evidence>
<evidence type="ECO:0008006" key="2">
    <source>
        <dbReference type="Google" id="ProtNLM"/>
    </source>
</evidence>
<comment type="caution">
    <text evidence="1">The sequence shown here is derived from an EMBL/GenBank/DDBJ whole genome shotgun (WGS) entry which is preliminary data.</text>
</comment>
<organism evidence="1">
    <name type="scientific">marine sediment metagenome</name>
    <dbReference type="NCBI Taxonomy" id="412755"/>
    <lineage>
        <taxon>unclassified sequences</taxon>
        <taxon>metagenomes</taxon>
        <taxon>ecological metagenomes</taxon>
    </lineage>
</organism>
<protein>
    <recommendedName>
        <fullName evidence="2">PD(D/E)XK endonuclease domain-containing protein</fullName>
    </recommendedName>
</protein>
<dbReference type="EMBL" id="LAZR01020537">
    <property type="protein sequence ID" value="KKL88542.1"/>
    <property type="molecule type" value="Genomic_DNA"/>
</dbReference>
<reference evidence="1" key="1">
    <citation type="journal article" date="2015" name="Nature">
        <title>Complex archaea that bridge the gap between prokaryotes and eukaryotes.</title>
        <authorList>
            <person name="Spang A."/>
            <person name="Saw J.H."/>
            <person name="Jorgensen S.L."/>
            <person name="Zaremba-Niedzwiedzka K."/>
            <person name="Martijn J."/>
            <person name="Lind A.E."/>
            <person name="van Eijk R."/>
            <person name="Schleper C."/>
            <person name="Guy L."/>
            <person name="Ettema T.J."/>
        </authorList>
    </citation>
    <scope>NUCLEOTIDE SEQUENCE</scope>
</reference>
<gene>
    <name evidence="1" type="ORF">LCGC14_1923670</name>
</gene>
<accession>A0A0F9IMT9</accession>
<sequence>MKKINYASLNPRQKETYNFQKVSAILADYGFATIKLNDDWNGADFIAQHIDGETYLKVQLKGRLTFNKKYQKKGLHIAFPYDGDWYLYDHDELLNTFLGEYENQMAVSKSWIEKGDYNWGSLSEKIKKELESSKLDFK</sequence>
<proteinExistence type="predicted"/>
<name>A0A0F9IMT9_9ZZZZ</name>